<sequence>MAENSPPSSPHDSEEQPFVSHYILPSTEDEQERLDFQSSYLTKVACEGQLIIAPTTLDSGDEVLESATGTGIWLLDLARNVHPNVSLTGIDINQRLLPTEHPRNVSFAVHTVTNLPETWTSRFKLVNQRLVNGALTSEQWGMALGELYRVLKPGGWI</sequence>
<dbReference type="Proteomes" id="UP000772434">
    <property type="component" value="Unassembled WGS sequence"/>
</dbReference>
<dbReference type="InterPro" id="IPR041698">
    <property type="entry name" value="Methyltransf_25"/>
</dbReference>
<feature type="domain" description="Methyltransferase" evidence="1">
    <location>
        <begin position="63"/>
        <end position="155"/>
    </location>
</feature>
<dbReference type="AlphaFoldDB" id="A0A9P5PIL9"/>
<dbReference type="Pfam" id="PF13649">
    <property type="entry name" value="Methyltransf_25"/>
    <property type="match status" value="1"/>
</dbReference>
<keyword evidence="3" id="KW-1185">Reference proteome</keyword>
<dbReference type="CDD" id="cd02440">
    <property type="entry name" value="AdoMet_MTases"/>
    <property type="match status" value="1"/>
</dbReference>
<gene>
    <name evidence="2" type="ORF">BDP27DRAFT_1335310</name>
</gene>
<protein>
    <recommendedName>
        <fullName evidence="1">Methyltransferase domain-containing protein</fullName>
    </recommendedName>
</protein>
<dbReference type="OrthoDB" id="184880at2759"/>
<proteinExistence type="predicted"/>
<evidence type="ECO:0000313" key="2">
    <source>
        <dbReference type="EMBL" id="KAF9063312.1"/>
    </source>
</evidence>
<dbReference type="SUPFAM" id="SSF53335">
    <property type="entry name" value="S-adenosyl-L-methionine-dependent methyltransferases"/>
    <property type="match status" value="1"/>
</dbReference>
<evidence type="ECO:0000313" key="3">
    <source>
        <dbReference type="Proteomes" id="UP000772434"/>
    </source>
</evidence>
<organism evidence="2 3">
    <name type="scientific">Rhodocollybia butyracea</name>
    <dbReference type="NCBI Taxonomy" id="206335"/>
    <lineage>
        <taxon>Eukaryota</taxon>
        <taxon>Fungi</taxon>
        <taxon>Dikarya</taxon>
        <taxon>Basidiomycota</taxon>
        <taxon>Agaricomycotina</taxon>
        <taxon>Agaricomycetes</taxon>
        <taxon>Agaricomycetidae</taxon>
        <taxon>Agaricales</taxon>
        <taxon>Marasmiineae</taxon>
        <taxon>Omphalotaceae</taxon>
        <taxon>Rhodocollybia</taxon>
    </lineage>
</organism>
<evidence type="ECO:0000259" key="1">
    <source>
        <dbReference type="Pfam" id="PF13649"/>
    </source>
</evidence>
<dbReference type="EMBL" id="JADNRY010000149">
    <property type="protein sequence ID" value="KAF9063312.1"/>
    <property type="molecule type" value="Genomic_DNA"/>
</dbReference>
<name>A0A9P5PIL9_9AGAR</name>
<dbReference type="Gene3D" id="3.40.50.150">
    <property type="entry name" value="Vaccinia Virus protein VP39"/>
    <property type="match status" value="1"/>
</dbReference>
<comment type="caution">
    <text evidence="2">The sequence shown here is derived from an EMBL/GenBank/DDBJ whole genome shotgun (WGS) entry which is preliminary data.</text>
</comment>
<dbReference type="PANTHER" id="PTHR43591">
    <property type="entry name" value="METHYLTRANSFERASE"/>
    <property type="match status" value="1"/>
</dbReference>
<accession>A0A9P5PIL9</accession>
<reference evidence="2" key="1">
    <citation type="submission" date="2020-11" db="EMBL/GenBank/DDBJ databases">
        <authorList>
            <consortium name="DOE Joint Genome Institute"/>
            <person name="Ahrendt S."/>
            <person name="Riley R."/>
            <person name="Andreopoulos W."/>
            <person name="Labutti K."/>
            <person name="Pangilinan J."/>
            <person name="Ruiz-Duenas F.J."/>
            <person name="Barrasa J.M."/>
            <person name="Sanchez-Garcia M."/>
            <person name="Camarero S."/>
            <person name="Miyauchi S."/>
            <person name="Serrano A."/>
            <person name="Linde D."/>
            <person name="Babiker R."/>
            <person name="Drula E."/>
            <person name="Ayuso-Fernandez I."/>
            <person name="Pacheco R."/>
            <person name="Padilla G."/>
            <person name="Ferreira P."/>
            <person name="Barriuso J."/>
            <person name="Kellner H."/>
            <person name="Castanera R."/>
            <person name="Alfaro M."/>
            <person name="Ramirez L."/>
            <person name="Pisabarro A.G."/>
            <person name="Kuo A."/>
            <person name="Tritt A."/>
            <person name="Lipzen A."/>
            <person name="He G."/>
            <person name="Yan M."/>
            <person name="Ng V."/>
            <person name="Cullen D."/>
            <person name="Martin F."/>
            <person name="Rosso M.-N."/>
            <person name="Henrissat B."/>
            <person name="Hibbett D."/>
            <person name="Martinez A.T."/>
            <person name="Grigoriev I.V."/>
        </authorList>
    </citation>
    <scope>NUCLEOTIDE SEQUENCE</scope>
    <source>
        <strain evidence="2">AH 40177</strain>
    </source>
</reference>
<dbReference type="InterPro" id="IPR029063">
    <property type="entry name" value="SAM-dependent_MTases_sf"/>
</dbReference>